<sequence length="152" mass="16380">MHPAAICRGLQKAFTGSGAAAPPRGEVAKFEYVCSEPVQGLIAMPSACGGTLIGGYVIEKFDLVCSNIIRMCLFSAMFTWISMAFILLHCTNVPFAGISNVEGTESSLKMKCNENCNCSEMLYSPICGADNVTYFSPCFAGCRKDYVVRDTV</sequence>
<gene>
    <name evidence="1" type="ORF">HPB47_016405</name>
</gene>
<protein>
    <submittedName>
        <fullName evidence="1">Uncharacterized protein</fullName>
    </submittedName>
</protein>
<organism evidence="1 2">
    <name type="scientific">Ixodes persulcatus</name>
    <name type="common">Taiga tick</name>
    <dbReference type="NCBI Taxonomy" id="34615"/>
    <lineage>
        <taxon>Eukaryota</taxon>
        <taxon>Metazoa</taxon>
        <taxon>Ecdysozoa</taxon>
        <taxon>Arthropoda</taxon>
        <taxon>Chelicerata</taxon>
        <taxon>Arachnida</taxon>
        <taxon>Acari</taxon>
        <taxon>Parasitiformes</taxon>
        <taxon>Ixodida</taxon>
        <taxon>Ixodoidea</taxon>
        <taxon>Ixodidae</taxon>
        <taxon>Ixodinae</taxon>
        <taxon>Ixodes</taxon>
    </lineage>
</organism>
<feature type="non-terminal residue" evidence="1">
    <location>
        <position position="152"/>
    </location>
</feature>
<dbReference type="Proteomes" id="UP000805193">
    <property type="component" value="Unassembled WGS sequence"/>
</dbReference>
<accession>A0AC60QS83</accession>
<evidence type="ECO:0000313" key="1">
    <source>
        <dbReference type="EMBL" id="KAG0440104.1"/>
    </source>
</evidence>
<reference evidence="1 2" key="1">
    <citation type="journal article" date="2020" name="Cell">
        <title>Large-Scale Comparative Analyses of Tick Genomes Elucidate Their Genetic Diversity and Vector Capacities.</title>
        <authorList>
            <consortium name="Tick Genome and Microbiome Consortium (TIGMIC)"/>
            <person name="Jia N."/>
            <person name="Wang J."/>
            <person name="Shi W."/>
            <person name="Du L."/>
            <person name="Sun Y."/>
            <person name="Zhan W."/>
            <person name="Jiang J.F."/>
            <person name="Wang Q."/>
            <person name="Zhang B."/>
            <person name="Ji P."/>
            <person name="Bell-Sakyi L."/>
            <person name="Cui X.M."/>
            <person name="Yuan T.T."/>
            <person name="Jiang B.G."/>
            <person name="Yang W.F."/>
            <person name="Lam T.T."/>
            <person name="Chang Q.C."/>
            <person name="Ding S.J."/>
            <person name="Wang X.J."/>
            <person name="Zhu J.G."/>
            <person name="Ruan X.D."/>
            <person name="Zhao L."/>
            <person name="Wei J.T."/>
            <person name="Ye R.Z."/>
            <person name="Que T.C."/>
            <person name="Du C.H."/>
            <person name="Zhou Y.H."/>
            <person name="Cheng J.X."/>
            <person name="Dai P.F."/>
            <person name="Guo W.B."/>
            <person name="Han X.H."/>
            <person name="Huang E.J."/>
            <person name="Li L.F."/>
            <person name="Wei W."/>
            <person name="Gao Y.C."/>
            <person name="Liu J.Z."/>
            <person name="Shao H.Z."/>
            <person name="Wang X."/>
            <person name="Wang C.C."/>
            <person name="Yang T.C."/>
            <person name="Huo Q.B."/>
            <person name="Li W."/>
            <person name="Chen H.Y."/>
            <person name="Chen S.E."/>
            <person name="Zhou L.G."/>
            <person name="Ni X.B."/>
            <person name="Tian J.H."/>
            <person name="Sheng Y."/>
            <person name="Liu T."/>
            <person name="Pan Y.S."/>
            <person name="Xia L.Y."/>
            <person name="Li J."/>
            <person name="Zhao F."/>
            <person name="Cao W.C."/>
        </authorList>
    </citation>
    <scope>NUCLEOTIDE SEQUENCE [LARGE SCALE GENOMIC DNA]</scope>
    <source>
        <strain evidence="1">Iper-2018</strain>
    </source>
</reference>
<name>A0AC60QS83_IXOPE</name>
<dbReference type="EMBL" id="JABSTQ010005112">
    <property type="protein sequence ID" value="KAG0440104.1"/>
    <property type="molecule type" value="Genomic_DNA"/>
</dbReference>
<proteinExistence type="predicted"/>
<keyword evidence="2" id="KW-1185">Reference proteome</keyword>
<evidence type="ECO:0000313" key="2">
    <source>
        <dbReference type="Proteomes" id="UP000805193"/>
    </source>
</evidence>
<comment type="caution">
    <text evidence="1">The sequence shown here is derived from an EMBL/GenBank/DDBJ whole genome shotgun (WGS) entry which is preliminary data.</text>
</comment>